<keyword evidence="1" id="KW-0175">Coiled coil</keyword>
<reference evidence="2 3" key="1">
    <citation type="submission" date="2019-11" db="EMBL/GenBank/DDBJ databases">
        <title>Isolation of a new High Light Tolerant Cyanobacteria.</title>
        <authorList>
            <person name="Dobson Z."/>
            <person name="Vaughn N."/>
            <person name="Vaughn M."/>
            <person name="Fromme P."/>
            <person name="Mazor Y."/>
        </authorList>
    </citation>
    <scope>NUCLEOTIDE SEQUENCE [LARGE SCALE GENOMIC DNA]</scope>
    <source>
        <strain evidence="2 3">0216</strain>
    </source>
</reference>
<dbReference type="EMBL" id="WMIA01000013">
    <property type="protein sequence ID" value="MTF39512.1"/>
    <property type="molecule type" value="Genomic_DNA"/>
</dbReference>
<feature type="coiled-coil region" evidence="1">
    <location>
        <begin position="158"/>
        <end position="185"/>
    </location>
</feature>
<dbReference type="Proteomes" id="UP000437131">
    <property type="component" value="Unassembled WGS sequence"/>
</dbReference>
<comment type="caution">
    <text evidence="2">The sequence shown here is derived from an EMBL/GenBank/DDBJ whole genome shotgun (WGS) entry which is preliminary data.</text>
</comment>
<gene>
    <name evidence="2" type="ORF">GGC33_11330</name>
</gene>
<proteinExistence type="predicted"/>
<dbReference type="AlphaFoldDB" id="A0A844GWS9"/>
<name>A0A844GWS9_9CHRO</name>
<accession>A0A844GWS9</accession>
<organism evidence="2 3">
    <name type="scientific">Cyanobacterium aponinum 0216</name>
    <dbReference type="NCBI Taxonomy" id="2676140"/>
    <lineage>
        <taxon>Bacteria</taxon>
        <taxon>Bacillati</taxon>
        <taxon>Cyanobacteriota</taxon>
        <taxon>Cyanophyceae</taxon>
        <taxon>Oscillatoriophycideae</taxon>
        <taxon>Chroococcales</taxon>
        <taxon>Geminocystaceae</taxon>
        <taxon>Cyanobacterium</taxon>
    </lineage>
</organism>
<dbReference type="RefSeq" id="WP_155084079.1">
    <property type="nucleotide sequence ID" value="NZ_WMIA01000013.1"/>
</dbReference>
<evidence type="ECO:0000256" key="1">
    <source>
        <dbReference type="SAM" id="Coils"/>
    </source>
</evidence>
<evidence type="ECO:0000313" key="3">
    <source>
        <dbReference type="Proteomes" id="UP000437131"/>
    </source>
</evidence>
<protein>
    <submittedName>
        <fullName evidence="2">Uncharacterized protein</fullName>
    </submittedName>
</protein>
<sequence>MEITLNKANKLLNKFKSERKNLRAVFNRVRYYHEDEKVEAITSVEVSLANLTPRVADEIQRMINTYRNQLQECLDIEADFFKLKEAIFVNNQRTGISEKLSQIEFLTSKVGLYDDLINEKKRNKRVTLTVEDINYELLRENLSGQDGSGKLYIQVFDVDRLAQERQEAITQMNQAEDEIARINNNTTINIDFTPASRRLLGLD</sequence>
<evidence type="ECO:0000313" key="2">
    <source>
        <dbReference type="EMBL" id="MTF39512.1"/>
    </source>
</evidence>